<dbReference type="InterPro" id="IPR013538">
    <property type="entry name" value="ASHA1/2-like_C"/>
</dbReference>
<dbReference type="RefSeq" id="WP_197467139.1">
    <property type="nucleotide sequence ID" value="NZ_CP013233.1"/>
</dbReference>
<dbReference type="Pfam" id="PF08327">
    <property type="entry name" value="AHSA1"/>
    <property type="match status" value="1"/>
</dbReference>
<evidence type="ECO:0000313" key="4">
    <source>
        <dbReference type="Proteomes" id="UP000071778"/>
    </source>
</evidence>
<evidence type="ECO:0000313" key="3">
    <source>
        <dbReference type="EMBL" id="AMP11388.1"/>
    </source>
</evidence>
<dbReference type="Gene3D" id="3.30.530.20">
    <property type="match status" value="1"/>
</dbReference>
<sequence>MQERKNNAANIADASDREIIMSRLIDAPRELVWEAMTKPEHVVHWWGPDGFTNTLEKLDFRVGGEWHHVMHGPDGRDYPSRSVYTAIDKPHHIEFCTGGTYKGDPKAMFEAMWTFEAVGGQTKVTIRLLFPTAQARNMAVERIGAIEGGNQTLARLAGYVIKT</sequence>
<dbReference type="EMBL" id="CP013235">
    <property type="protein sequence ID" value="AMP11388.1"/>
    <property type="molecule type" value="Genomic_DNA"/>
</dbReference>
<dbReference type="Proteomes" id="UP000071778">
    <property type="component" value="Chromosome"/>
</dbReference>
<keyword evidence="4" id="KW-1185">Reference proteome</keyword>
<evidence type="ECO:0000259" key="2">
    <source>
        <dbReference type="Pfam" id="PF08327"/>
    </source>
</evidence>
<gene>
    <name evidence="3" type="ORF">CAter282_3705</name>
</gene>
<dbReference type="SUPFAM" id="SSF55961">
    <property type="entry name" value="Bet v1-like"/>
    <property type="match status" value="1"/>
</dbReference>
<name>A0A127PUN0_9BURK</name>
<accession>A0A127PUN0</accession>
<organism evidence="3 4">
    <name type="scientific">Collimonas arenae</name>
    <dbReference type="NCBI Taxonomy" id="279058"/>
    <lineage>
        <taxon>Bacteria</taxon>
        <taxon>Pseudomonadati</taxon>
        <taxon>Pseudomonadota</taxon>
        <taxon>Betaproteobacteria</taxon>
        <taxon>Burkholderiales</taxon>
        <taxon>Oxalobacteraceae</taxon>
        <taxon>Collimonas</taxon>
    </lineage>
</organism>
<evidence type="ECO:0000256" key="1">
    <source>
        <dbReference type="ARBA" id="ARBA00006817"/>
    </source>
</evidence>
<feature type="domain" description="Activator of Hsp90 ATPase homologue 1/2-like C-terminal" evidence="2">
    <location>
        <begin position="26"/>
        <end position="160"/>
    </location>
</feature>
<dbReference type="PATRIC" id="fig|279058.17.peg.4009"/>
<comment type="similarity">
    <text evidence="1">Belongs to the AHA1 family.</text>
</comment>
<reference evidence="3 4" key="1">
    <citation type="submission" date="2015-11" db="EMBL/GenBank/DDBJ databases">
        <title>Exploring the genomic traits of fungus-feeding bacterial genus Collimonas.</title>
        <authorList>
            <person name="Song C."/>
            <person name="Schmidt R."/>
            <person name="de Jager V."/>
            <person name="Krzyzanowska D."/>
            <person name="Jongedijk E."/>
            <person name="Cankar K."/>
            <person name="Beekwilder J."/>
            <person name="van Veen A."/>
            <person name="de Boer W."/>
            <person name="van Veen J.A."/>
            <person name="Garbeva P."/>
        </authorList>
    </citation>
    <scope>NUCLEOTIDE SEQUENCE [LARGE SCALE GENOMIC DNA]</scope>
    <source>
        <strain evidence="3 4">Ter282</strain>
    </source>
</reference>
<protein>
    <recommendedName>
        <fullName evidence="2">Activator of Hsp90 ATPase homologue 1/2-like C-terminal domain-containing protein</fullName>
    </recommendedName>
</protein>
<dbReference type="InterPro" id="IPR023393">
    <property type="entry name" value="START-like_dom_sf"/>
</dbReference>
<proteinExistence type="inferred from homology"/>
<dbReference type="CDD" id="cd08894">
    <property type="entry name" value="SRPBCC_CalC_Aha1-like_1"/>
    <property type="match status" value="1"/>
</dbReference>
<dbReference type="AlphaFoldDB" id="A0A127PUN0"/>